<dbReference type="GO" id="GO:0005634">
    <property type="term" value="C:nucleus"/>
    <property type="evidence" value="ECO:0007669"/>
    <property type="project" value="TreeGrafter"/>
</dbReference>
<keyword evidence="2" id="KW-1185">Reference proteome</keyword>
<accession>A0AA47NXU1</accession>
<dbReference type="PANTHER" id="PTHR28586">
    <property type="entry name" value="PROTEIN PAXX"/>
    <property type="match status" value="1"/>
</dbReference>
<dbReference type="EMBL" id="JAOPHQ010003469">
    <property type="protein sequence ID" value="KAK0142831.1"/>
    <property type="molecule type" value="Genomic_DNA"/>
</dbReference>
<dbReference type="InterPro" id="IPR027873">
    <property type="entry name" value="PAXX"/>
</dbReference>
<dbReference type="GO" id="GO:0060090">
    <property type="term" value="F:molecular adaptor activity"/>
    <property type="evidence" value="ECO:0007669"/>
    <property type="project" value="TreeGrafter"/>
</dbReference>
<dbReference type="PANTHER" id="PTHR28586:SF1">
    <property type="entry name" value="PROTEIN PAXX"/>
    <property type="match status" value="1"/>
</dbReference>
<dbReference type="GO" id="GO:0035861">
    <property type="term" value="C:site of double-strand break"/>
    <property type="evidence" value="ECO:0007669"/>
    <property type="project" value="TreeGrafter"/>
</dbReference>
<gene>
    <name evidence="1" type="primary">PAXX</name>
    <name evidence="1" type="ORF">N1851_019225</name>
</gene>
<protein>
    <submittedName>
        <fullName evidence="1">Protein PAXX</fullName>
    </submittedName>
</protein>
<dbReference type="AlphaFoldDB" id="A0AA47NXU1"/>
<name>A0AA47NXU1_MERPO</name>
<evidence type="ECO:0000313" key="1">
    <source>
        <dbReference type="EMBL" id="KAK0142831.1"/>
    </source>
</evidence>
<dbReference type="Pfam" id="PF15384">
    <property type="entry name" value="PAXX"/>
    <property type="match status" value="1"/>
</dbReference>
<comment type="caution">
    <text evidence="1">The sequence shown here is derived from an EMBL/GenBank/DDBJ whole genome shotgun (WGS) entry which is preliminary data.</text>
</comment>
<dbReference type="Proteomes" id="UP001174136">
    <property type="component" value="Unassembled WGS sequence"/>
</dbReference>
<dbReference type="GO" id="GO:0070419">
    <property type="term" value="C:nonhomologous end joining complex"/>
    <property type="evidence" value="ECO:0007669"/>
    <property type="project" value="TreeGrafter"/>
</dbReference>
<proteinExistence type="predicted"/>
<evidence type="ECO:0000313" key="2">
    <source>
        <dbReference type="Proteomes" id="UP001174136"/>
    </source>
</evidence>
<dbReference type="GO" id="GO:0006303">
    <property type="term" value="P:double-strand break repair via nonhomologous end joining"/>
    <property type="evidence" value="ECO:0007669"/>
    <property type="project" value="InterPro"/>
</dbReference>
<sequence>MDGDQASHYTVLEETTKDKYLCYIKKKTETYTICVTDATDVWSSDISEDVLRQFVSGPCGRGSRCWTGRQTISLESTEDYMVKIRSSLGAGSAVLRVQAGGGAVLRTKDPNTADLGLPLARLDQLQARAEVKELLFGMAAHLAKSGKQQVHSRFVFPEFGPRALRKVGPTVPVLKRVAGDSLINPGTKKKCQAAGVAFDDAEED</sequence>
<dbReference type="InterPro" id="IPR054134">
    <property type="entry name" value="PAXX_N"/>
</dbReference>
<dbReference type="CDD" id="cd22286">
    <property type="entry name" value="HD_PAXX_N"/>
    <property type="match status" value="1"/>
</dbReference>
<reference evidence="1" key="1">
    <citation type="journal article" date="2023" name="Front. Mar. Sci.">
        <title>A new Merluccius polli reference genome to investigate the effects of global change in West African waters.</title>
        <authorList>
            <person name="Mateo J.L."/>
            <person name="Blanco-Fernandez C."/>
            <person name="Garcia-Vazquez E."/>
            <person name="Machado-Schiaffino G."/>
        </authorList>
    </citation>
    <scope>NUCLEOTIDE SEQUENCE</scope>
    <source>
        <strain evidence="1">C29</strain>
        <tissue evidence="1">Fin</tissue>
    </source>
</reference>
<organism evidence="1 2">
    <name type="scientific">Merluccius polli</name>
    <name type="common">Benguela hake</name>
    <name type="synonym">Merluccius cadenati</name>
    <dbReference type="NCBI Taxonomy" id="89951"/>
    <lineage>
        <taxon>Eukaryota</taxon>
        <taxon>Metazoa</taxon>
        <taxon>Chordata</taxon>
        <taxon>Craniata</taxon>
        <taxon>Vertebrata</taxon>
        <taxon>Euteleostomi</taxon>
        <taxon>Actinopterygii</taxon>
        <taxon>Neopterygii</taxon>
        <taxon>Teleostei</taxon>
        <taxon>Neoteleostei</taxon>
        <taxon>Acanthomorphata</taxon>
        <taxon>Zeiogadaria</taxon>
        <taxon>Gadariae</taxon>
        <taxon>Gadiformes</taxon>
        <taxon>Gadoidei</taxon>
        <taxon>Merlucciidae</taxon>
        <taxon>Merluccius</taxon>
    </lineage>
</organism>